<gene>
    <name evidence="1" type="ORF">M076_1526</name>
</gene>
<name>A0A015YFS6_BACFG</name>
<comment type="caution">
    <text evidence="1">The sequence shown here is derived from an EMBL/GenBank/DDBJ whole genome shotgun (WGS) entry which is preliminary data.</text>
</comment>
<organism evidence="1 2">
    <name type="scientific">Bacteroides fragilis str. 2-F-2 #4</name>
    <dbReference type="NCBI Taxonomy" id="1339280"/>
    <lineage>
        <taxon>Bacteria</taxon>
        <taxon>Pseudomonadati</taxon>
        <taxon>Bacteroidota</taxon>
        <taxon>Bacteroidia</taxon>
        <taxon>Bacteroidales</taxon>
        <taxon>Bacteroidaceae</taxon>
        <taxon>Bacteroides</taxon>
    </lineage>
</organism>
<sequence>MLNENNRSSDRILTERILDDPDMILKIENPSLKQQMAAVQKKPELIASLPLAGEKVQLAAVIACPESILLVDTPAPAACFMAVERMLKEELLPVPGVLNAARELILQMKKDKADGRSSGAAIEKFLDEVKPIKN</sequence>
<dbReference type="Proteomes" id="UP000022272">
    <property type="component" value="Unassembled WGS sequence"/>
</dbReference>
<dbReference type="PATRIC" id="fig|1339280.3.peg.1470"/>
<protein>
    <submittedName>
        <fullName evidence="1">Uncharacterized protein</fullName>
    </submittedName>
</protein>
<reference evidence="1 2" key="1">
    <citation type="submission" date="2014-02" db="EMBL/GenBank/DDBJ databases">
        <authorList>
            <person name="Sears C."/>
            <person name="Carroll K."/>
            <person name="Sack B.R."/>
            <person name="Qadri F."/>
            <person name="Myers L.L."/>
            <person name="Chung G.-T."/>
            <person name="Escheverria P."/>
            <person name="Fraser C.M."/>
            <person name="Sadzewicz L."/>
            <person name="Shefchek K.A."/>
            <person name="Tallon L."/>
            <person name="Das S.P."/>
            <person name="Daugherty S."/>
            <person name="Mongodin E.F."/>
        </authorList>
    </citation>
    <scope>NUCLEOTIDE SEQUENCE [LARGE SCALE GENOMIC DNA]</scope>
    <source>
        <strain evidence="1 2">2-F-2 #4</strain>
    </source>
</reference>
<dbReference type="EMBL" id="JGDM01000028">
    <property type="protein sequence ID" value="EXZ45315.1"/>
    <property type="molecule type" value="Genomic_DNA"/>
</dbReference>
<evidence type="ECO:0000313" key="1">
    <source>
        <dbReference type="EMBL" id="EXZ45315.1"/>
    </source>
</evidence>
<proteinExistence type="predicted"/>
<accession>A0A015YFS6</accession>
<dbReference type="AlphaFoldDB" id="A0A015YFS6"/>
<evidence type="ECO:0000313" key="2">
    <source>
        <dbReference type="Proteomes" id="UP000022272"/>
    </source>
</evidence>
<dbReference type="RefSeq" id="WP_005800307.1">
    <property type="nucleotide sequence ID" value="NZ_JGDM01000028.1"/>
</dbReference>